<reference evidence="1 2" key="1">
    <citation type="submission" date="2014-11" db="EMBL/GenBank/DDBJ databases">
        <title>Genomics and ecophysiology of heterotrophic nitrogen fixing bacteria isolated from estuarine surface water.</title>
        <authorList>
            <person name="Bentzon-Tilia M."/>
            <person name="Severin I."/>
            <person name="Hansen L.H."/>
            <person name="Riemann L."/>
        </authorList>
    </citation>
    <scope>NUCLEOTIDE SEQUENCE [LARGE SCALE GENOMIC DNA]</scope>
    <source>
        <strain evidence="1 2">BAL398</strain>
    </source>
</reference>
<gene>
    <name evidence="1" type="ORF">OO17_23165</name>
</gene>
<comment type="caution">
    <text evidence="1">The sequence shown here is derived from an EMBL/GenBank/DDBJ whole genome shotgun (WGS) entry which is preliminary data.</text>
</comment>
<evidence type="ECO:0000313" key="1">
    <source>
        <dbReference type="EMBL" id="KIZ38070.1"/>
    </source>
</evidence>
<dbReference type="Pfam" id="PF03237">
    <property type="entry name" value="Terminase_6N"/>
    <property type="match status" value="1"/>
</dbReference>
<dbReference type="PATRIC" id="fig|1076.23.peg.5533"/>
<name>A0A0D7EC26_RHOPL</name>
<dbReference type="InterPro" id="IPR027417">
    <property type="entry name" value="P-loop_NTPase"/>
</dbReference>
<dbReference type="EMBL" id="JXXE01000514">
    <property type="protein sequence ID" value="KIZ38070.1"/>
    <property type="molecule type" value="Genomic_DNA"/>
</dbReference>
<evidence type="ECO:0000313" key="2">
    <source>
        <dbReference type="Proteomes" id="UP000032515"/>
    </source>
</evidence>
<organism evidence="1 2">
    <name type="scientific">Rhodopseudomonas palustris</name>
    <dbReference type="NCBI Taxonomy" id="1076"/>
    <lineage>
        <taxon>Bacteria</taxon>
        <taxon>Pseudomonadati</taxon>
        <taxon>Pseudomonadota</taxon>
        <taxon>Alphaproteobacteria</taxon>
        <taxon>Hyphomicrobiales</taxon>
        <taxon>Nitrobacteraceae</taxon>
        <taxon>Rhodopseudomonas</taxon>
    </lineage>
</organism>
<dbReference type="Proteomes" id="UP000032515">
    <property type="component" value="Unassembled WGS sequence"/>
</dbReference>
<protein>
    <submittedName>
        <fullName evidence="1">Uncharacterized protein</fullName>
    </submittedName>
</protein>
<sequence length="252" mass="28153">MEMARDLALHFDPALLASAADIILDDWQADFVRADDPQIAMLIPRQHGKTEAAVMKALPVALTEPHSLILIVSPAQRLSDEFVRRARVAYGRVKDAPSLVGDAARRMEFDNGSRILALPGDNEGDTLRGLANVRLCIIDETSRCSDALITAVRPMLATSKRGQLVYLSTPNGKRGVFYETWTSDDADWHRIRVGLGDCDRITPEFLARERKNLGETKYREEYLCEFIDSDTAAFNTSIIDAAFSTEVRALWR</sequence>
<dbReference type="AlphaFoldDB" id="A0A0D7EC26"/>
<dbReference type="Gene3D" id="3.40.50.300">
    <property type="entry name" value="P-loop containing nucleotide triphosphate hydrolases"/>
    <property type="match status" value="1"/>
</dbReference>
<accession>A0A0D7EC26</accession>
<proteinExistence type="predicted"/>